<dbReference type="Proteomes" id="UP001283361">
    <property type="component" value="Unassembled WGS sequence"/>
</dbReference>
<evidence type="ECO:0000313" key="2">
    <source>
        <dbReference type="EMBL" id="KAK3691852.1"/>
    </source>
</evidence>
<reference evidence="2" key="1">
    <citation type="journal article" date="2023" name="G3 (Bethesda)">
        <title>A reference genome for the long-term kleptoplast-retaining sea slug Elysia crispata morphotype clarki.</title>
        <authorList>
            <person name="Eastman K.E."/>
            <person name="Pendleton A.L."/>
            <person name="Shaikh M.A."/>
            <person name="Suttiyut T."/>
            <person name="Ogas R."/>
            <person name="Tomko P."/>
            <person name="Gavelis G."/>
            <person name="Widhalm J.R."/>
            <person name="Wisecaver J.H."/>
        </authorList>
    </citation>
    <scope>NUCLEOTIDE SEQUENCE</scope>
    <source>
        <strain evidence="2">ECLA1</strain>
    </source>
</reference>
<proteinExistence type="predicted"/>
<evidence type="ECO:0000313" key="3">
    <source>
        <dbReference type="Proteomes" id="UP001283361"/>
    </source>
</evidence>
<protein>
    <submittedName>
        <fullName evidence="2">Uncharacterized protein</fullName>
    </submittedName>
</protein>
<comment type="caution">
    <text evidence="2">The sequence shown here is derived from an EMBL/GenBank/DDBJ whole genome shotgun (WGS) entry which is preliminary data.</text>
</comment>
<evidence type="ECO:0000256" key="1">
    <source>
        <dbReference type="SAM" id="SignalP"/>
    </source>
</evidence>
<dbReference type="AlphaFoldDB" id="A0AAE0XEF0"/>
<dbReference type="PROSITE" id="PS51257">
    <property type="entry name" value="PROKAR_LIPOPROTEIN"/>
    <property type="match status" value="1"/>
</dbReference>
<feature type="chain" id="PRO_5042072985" evidence="1">
    <location>
        <begin position="24"/>
        <end position="86"/>
    </location>
</feature>
<accession>A0AAE0XEF0</accession>
<name>A0AAE0XEF0_9GAST</name>
<keyword evidence="1" id="KW-0732">Signal</keyword>
<gene>
    <name evidence="2" type="ORF">RRG08_014234</name>
</gene>
<feature type="signal peptide" evidence="1">
    <location>
        <begin position="1"/>
        <end position="23"/>
    </location>
</feature>
<organism evidence="2 3">
    <name type="scientific">Elysia crispata</name>
    <name type="common">lettuce slug</name>
    <dbReference type="NCBI Taxonomy" id="231223"/>
    <lineage>
        <taxon>Eukaryota</taxon>
        <taxon>Metazoa</taxon>
        <taxon>Spiralia</taxon>
        <taxon>Lophotrochozoa</taxon>
        <taxon>Mollusca</taxon>
        <taxon>Gastropoda</taxon>
        <taxon>Heterobranchia</taxon>
        <taxon>Euthyneura</taxon>
        <taxon>Panpulmonata</taxon>
        <taxon>Sacoglossa</taxon>
        <taxon>Placobranchoidea</taxon>
        <taxon>Plakobranchidae</taxon>
        <taxon>Elysia</taxon>
    </lineage>
</organism>
<keyword evidence="3" id="KW-1185">Reference proteome</keyword>
<dbReference type="EMBL" id="JAWDGP010008074">
    <property type="protein sequence ID" value="KAK3691852.1"/>
    <property type="molecule type" value="Genomic_DNA"/>
</dbReference>
<sequence length="86" mass="9395">MSHVTRSVPLINSVALLVQACQAGLKLDELLCVMSRPFNFVSFISGVFNQKSIFCYVSCCLCEQPTITEETAAAPRSDMKGCSETQ</sequence>